<dbReference type="Pfam" id="PF00691">
    <property type="entry name" value="OmpA"/>
    <property type="match status" value="1"/>
</dbReference>
<dbReference type="GO" id="GO:0009279">
    <property type="term" value="C:cell outer membrane"/>
    <property type="evidence" value="ECO:0007669"/>
    <property type="project" value="UniProtKB-SubCell"/>
</dbReference>
<evidence type="ECO:0000256" key="5">
    <source>
        <dbReference type="SAM" id="MobiDB-lite"/>
    </source>
</evidence>
<keyword evidence="3" id="KW-0998">Cell outer membrane</keyword>
<feature type="compositionally biased region" description="Basic and acidic residues" evidence="5">
    <location>
        <begin position="36"/>
        <end position="55"/>
    </location>
</feature>
<dbReference type="InterPro" id="IPR006664">
    <property type="entry name" value="OMP_bac"/>
</dbReference>
<evidence type="ECO:0000256" key="4">
    <source>
        <dbReference type="PROSITE-ProRule" id="PRU00473"/>
    </source>
</evidence>
<dbReference type="PROSITE" id="PS51123">
    <property type="entry name" value="OMPA_2"/>
    <property type="match status" value="1"/>
</dbReference>
<feature type="signal peptide" evidence="6">
    <location>
        <begin position="1"/>
        <end position="21"/>
    </location>
</feature>
<dbReference type="Proteomes" id="UP000289734">
    <property type="component" value="Unassembled WGS sequence"/>
</dbReference>
<proteinExistence type="predicted"/>
<feature type="compositionally biased region" description="Polar residues" evidence="5">
    <location>
        <begin position="395"/>
        <end position="410"/>
    </location>
</feature>
<dbReference type="InterPro" id="IPR050330">
    <property type="entry name" value="Bact_OuterMem_StrucFunc"/>
</dbReference>
<dbReference type="RefSeq" id="WP_129464654.1">
    <property type="nucleotide sequence ID" value="NZ_JACSXZ010000001.1"/>
</dbReference>
<dbReference type="InterPro" id="IPR036737">
    <property type="entry name" value="OmpA-like_sf"/>
</dbReference>
<feature type="chain" id="PRO_5041089771" evidence="6">
    <location>
        <begin position="22"/>
        <end position="425"/>
    </location>
</feature>
<evidence type="ECO:0000313" key="7">
    <source>
        <dbReference type="EMBL" id="RXR31488.1"/>
    </source>
</evidence>
<reference evidence="8" key="1">
    <citation type="submission" date="2019-01" db="EMBL/GenBank/DDBJ databases">
        <title>Cytophagaceae bacterium strain CAR-16.</title>
        <authorList>
            <person name="Chen W.-M."/>
        </authorList>
    </citation>
    <scope>NUCLEOTIDE SEQUENCE [LARGE SCALE GENOMIC DNA]</scope>
    <source>
        <strain evidence="8">ICH-30</strain>
    </source>
</reference>
<dbReference type="OrthoDB" id="9800869at2"/>
<gene>
    <name evidence="7" type="ORF">EQG68_09510</name>
</gene>
<organism evidence="7 8">
    <name type="scientific">Flavobacterium piscinae</name>
    <dbReference type="NCBI Taxonomy" id="2506424"/>
    <lineage>
        <taxon>Bacteria</taxon>
        <taxon>Pseudomonadati</taxon>
        <taxon>Bacteroidota</taxon>
        <taxon>Flavobacteriia</taxon>
        <taxon>Flavobacteriales</taxon>
        <taxon>Flavobacteriaceae</taxon>
        <taxon>Flavobacterium</taxon>
    </lineage>
</organism>
<dbReference type="CDD" id="cd07185">
    <property type="entry name" value="OmpA_C-like"/>
    <property type="match status" value="1"/>
</dbReference>
<evidence type="ECO:0000256" key="3">
    <source>
        <dbReference type="ARBA" id="ARBA00023237"/>
    </source>
</evidence>
<accession>A0A4Q1KNF6</accession>
<evidence type="ECO:0000256" key="1">
    <source>
        <dbReference type="ARBA" id="ARBA00004442"/>
    </source>
</evidence>
<protein>
    <submittedName>
        <fullName evidence="7">OmpA family protein</fullName>
    </submittedName>
</protein>
<feature type="region of interest" description="Disordered" evidence="5">
    <location>
        <begin position="394"/>
        <end position="425"/>
    </location>
</feature>
<keyword evidence="2 4" id="KW-0472">Membrane</keyword>
<sequence>MKNYKILFVLALLLNSIQIQAQFIEKLGKKAKASAERTLERKVEEKTEQQTEKAVDSIFNAPKKVNNQRKKNKKEKDSEAETTSSSNEPSEGMSIQTASAFFPNGQLLFAEDFSADALGDFPANWETNSGGEIISINGTKALKMNPNGNYVAKHGKLPENYALEFDLITENLDYKGLAGSNFGLVFSGESTLNKPKNGGKFGFSLWKGSNISNQINVQNWGKNNGKIDNTIPFNLQEKLNGKIHFTIVVNKNRLRVFIEDEKAIDLPSFLSNSFGNYIQFYLKGTDPKQNHIVALSNIVITEEGEDIRSKILKGGFSTNQILFDSGSDQLKTASFEMLQKIGKVLQDDASLRIMIIGHTDSDGDEVKNMTLSKARAFAVMNYFIDEMGIDKKRLQSQGRGENEPIASNATADGKAQNRRVEFKTL</sequence>
<evidence type="ECO:0000313" key="8">
    <source>
        <dbReference type="Proteomes" id="UP000289734"/>
    </source>
</evidence>
<comment type="subcellular location">
    <subcellularLocation>
        <location evidence="1">Cell outer membrane</location>
    </subcellularLocation>
</comment>
<dbReference type="PANTHER" id="PTHR30329">
    <property type="entry name" value="STATOR ELEMENT OF FLAGELLAR MOTOR COMPLEX"/>
    <property type="match status" value="1"/>
</dbReference>
<dbReference type="Gene3D" id="2.60.120.560">
    <property type="entry name" value="Exo-inulinase, domain 1"/>
    <property type="match status" value="1"/>
</dbReference>
<feature type="compositionally biased region" description="Polar residues" evidence="5">
    <location>
        <begin position="81"/>
        <end position="93"/>
    </location>
</feature>
<dbReference type="EMBL" id="SBKQ01000009">
    <property type="protein sequence ID" value="RXR31488.1"/>
    <property type="molecule type" value="Genomic_DNA"/>
</dbReference>
<dbReference type="InterPro" id="IPR006665">
    <property type="entry name" value="OmpA-like"/>
</dbReference>
<evidence type="ECO:0000256" key="2">
    <source>
        <dbReference type="ARBA" id="ARBA00023136"/>
    </source>
</evidence>
<keyword evidence="8" id="KW-1185">Reference proteome</keyword>
<evidence type="ECO:0000256" key="6">
    <source>
        <dbReference type="SAM" id="SignalP"/>
    </source>
</evidence>
<dbReference type="PANTHER" id="PTHR30329:SF21">
    <property type="entry name" value="LIPOPROTEIN YIAD-RELATED"/>
    <property type="match status" value="1"/>
</dbReference>
<comment type="caution">
    <text evidence="7">The sequence shown here is derived from an EMBL/GenBank/DDBJ whole genome shotgun (WGS) entry which is preliminary data.</text>
</comment>
<name>A0A4Q1KNF6_9FLAO</name>
<dbReference type="PRINTS" id="PR01021">
    <property type="entry name" value="OMPADOMAIN"/>
</dbReference>
<feature type="region of interest" description="Disordered" evidence="5">
    <location>
        <begin position="36"/>
        <end position="93"/>
    </location>
</feature>
<dbReference type="AlphaFoldDB" id="A0A4Q1KNF6"/>
<keyword evidence="6" id="KW-0732">Signal</keyword>
<dbReference type="Gene3D" id="3.30.1330.60">
    <property type="entry name" value="OmpA-like domain"/>
    <property type="match status" value="1"/>
</dbReference>
<dbReference type="SUPFAM" id="SSF103088">
    <property type="entry name" value="OmpA-like"/>
    <property type="match status" value="1"/>
</dbReference>